<dbReference type="Proteomes" id="UP000241010">
    <property type="component" value="Unassembled WGS sequence"/>
</dbReference>
<feature type="transmembrane region" description="Helical" evidence="1">
    <location>
        <begin position="39"/>
        <end position="63"/>
    </location>
</feature>
<keyword evidence="1" id="KW-0472">Membrane</keyword>
<evidence type="ECO:0000256" key="1">
    <source>
        <dbReference type="SAM" id="Phobius"/>
    </source>
</evidence>
<dbReference type="AlphaFoldDB" id="A0A2T4JZV9"/>
<name>A0A2T4JZV9_9RHOB</name>
<gene>
    <name evidence="2" type="ORF">C5F48_02170</name>
</gene>
<comment type="caution">
    <text evidence="2">The sequence shown here is derived from an EMBL/GenBank/DDBJ whole genome shotgun (WGS) entry which is preliminary data.</text>
</comment>
<dbReference type="EMBL" id="PZKG01000005">
    <property type="protein sequence ID" value="PTE23416.1"/>
    <property type="molecule type" value="Genomic_DNA"/>
</dbReference>
<evidence type="ECO:0000313" key="2">
    <source>
        <dbReference type="EMBL" id="PTE23416.1"/>
    </source>
</evidence>
<keyword evidence="1" id="KW-0812">Transmembrane</keyword>
<proteinExistence type="predicted"/>
<keyword evidence="3" id="KW-1185">Reference proteome</keyword>
<organism evidence="2 3">
    <name type="scientific">Cereibacter changlensis JA139</name>
    <dbReference type="NCBI Taxonomy" id="1188249"/>
    <lineage>
        <taxon>Bacteria</taxon>
        <taxon>Pseudomonadati</taxon>
        <taxon>Pseudomonadota</taxon>
        <taxon>Alphaproteobacteria</taxon>
        <taxon>Rhodobacterales</taxon>
        <taxon>Paracoccaceae</taxon>
        <taxon>Cereibacter</taxon>
    </lineage>
</organism>
<evidence type="ECO:0000313" key="3">
    <source>
        <dbReference type="Proteomes" id="UP000241010"/>
    </source>
</evidence>
<accession>A0A2T4JZV9</accession>
<sequence>MPTDLLVPAALFLLLVASLVGSLWAVLRFALTLAALARPLALLLAGGGLWAGLSHGGAILRYFGM</sequence>
<dbReference type="RefSeq" id="WP_107662265.1">
    <property type="nucleotide sequence ID" value="NZ_PZKG01000005.1"/>
</dbReference>
<feature type="transmembrane region" description="Helical" evidence="1">
    <location>
        <begin position="6"/>
        <end position="27"/>
    </location>
</feature>
<keyword evidence="1" id="KW-1133">Transmembrane helix</keyword>
<protein>
    <submittedName>
        <fullName evidence="2">Uncharacterized protein</fullName>
    </submittedName>
</protein>
<reference evidence="2 3" key="1">
    <citation type="submission" date="2018-03" db="EMBL/GenBank/DDBJ databases">
        <title>Cereibacter changlensis.</title>
        <authorList>
            <person name="Meyer T.E."/>
            <person name="Miller S."/>
            <person name="Lodha T."/>
            <person name="Gandham S."/>
            <person name="Chintalapati S."/>
            <person name="Chintalapati V.R."/>
        </authorList>
    </citation>
    <scope>NUCLEOTIDE SEQUENCE [LARGE SCALE GENOMIC DNA]</scope>
    <source>
        <strain evidence="2 3">JA139</strain>
    </source>
</reference>